<feature type="binding site" evidence="9">
    <location>
        <position position="125"/>
    </location>
    <ligand>
        <name>5-phospho-alpha-D-ribose 1-diphosphate</name>
        <dbReference type="ChEBI" id="CHEBI:58017"/>
    </ligand>
</feature>
<dbReference type="Pfam" id="PF02885">
    <property type="entry name" value="Glycos_trans_3N"/>
    <property type="match status" value="1"/>
</dbReference>
<reference evidence="12" key="1">
    <citation type="submission" date="2009-12" db="EMBL/GenBank/DDBJ databases">
        <authorList>
            <person name="Kielak A."/>
            <person name="van Veen J.A."/>
            <person name="Kowalchuk G.A."/>
        </authorList>
    </citation>
    <scope>NUCLEOTIDE SEQUENCE</scope>
</reference>
<dbReference type="InterPro" id="IPR005940">
    <property type="entry name" value="Anthranilate_Pribosyl_Tfrase"/>
</dbReference>
<dbReference type="GO" id="GO:0000162">
    <property type="term" value="P:L-tryptophan biosynthetic process"/>
    <property type="evidence" value="ECO:0007669"/>
    <property type="project" value="UniProtKB-UniRule"/>
</dbReference>
<organism evidence="12">
    <name type="scientific">uncultured bacterium 282</name>
    <dbReference type="NCBI Taxonomy" id="698388"/>
    <lineage>
        <taxon>Bacteria</taxon>
        <taxon>environmental samples</taxon>
    </lineage>
</organism>
<evidence type="ECO:0000256" key="4">
    <source>
        <dbReference type="ARBA" id="ARBA00022679"/>
    </source>
</evidence>
<feature type="binding site" evidence="9">
    <location>
        <position position="238"/>
    </location>
    <ligand>
        <name>Mg(2+)</name>
        <dbReference type="ChEBI" id="CHEBI:18420"/>
        <label>2</label>
    </ligand>
</feature>
<protein>
    <recommendedName>
        <fullName evidence="9">Anthranilate phosphoribosyltransferase</fullName>
        <ecNumber evidence="9">2.4.2.18</ecNumber>
    </recommendedName>
</protein>
<evidence type="ECO:0000256" key="1">
    <source>
        <dbReference type="ARBA" id="ARBA00004907"/>
    </source>
</evidence>
<feature type="binding site" evidence="9">
    <location>
        <position position="116"/>
    </location>
    <ligand>
        <name>anthranilate</name>
        <dbReference type="ChEBI" id="CHEBI:16567"/>
        <label>1</label>
    </ligand>
</feature>
<name>E3T642_9BACT</name>
<accession>E3T642</accession>
<dbReference type="Pfam" id="PF00591">
    <property type="entry name" value="Glycos_transf_3"/>
    <property type="match status" value="1"/>
</dbReference>
<evidence type="ECO:0000256" key="5">
    <source>
        <dbReference type="ARBA" id="ARBA00022822"/>
    </source>
</evidence>
<dbReference type="EC" id="2.4.2.18" evidence="9"/>
<comment type="caution">
    <text evidence="9">Lacks conserved residue(s) required for the propagation of feature annotation.</text>
</comment>
<sequence length="347" mass="36065">MPLQPHLRHLIEGRSTLSREQARELMQQVLAGALTDIEIAAMVGALASRGETPEELAGFVDVMRSAVTRVPLNSDEQALLVDTCGTGGDASHTFNISTASALVAAAAGAFIAKHGNRAITSQCGSADVLEALGIPVDLTPSQASEALRRDRFAFLHAPALHPAMKAVMPVRRALGVRTVFNLLGPLTNPAGASAQVMGVYAAHAVPLVAETMALLKTRHAFVVHGTAEEADGTIRGLDEISISGPTHLAEVRNGIVTLSTITPEEVGLRRAPMEALAGGGAKENAGILTSIFSGEPGPRRDIVVLNAAAVLVAADLSPDLSTGIALAEQTIDTAAVMKLLDRLRMAT</sequence>
<feature type="binding site" evidence="9">
    <location>
        <position position="85"/>
    </location>
    <ligand>
        <name>5-phospho-alpha-D-ribose 1-diphosphate</name>
        <dbReference type="ChEBI" id="CHEBI:58017"/>
    </ligand>
</feature>
<dbReference type="InterPro" id="IPR017459">
    <property type="entry name" value="Glycosyl_Trfase_fam3_N_dom"/>
</dbReference>
<dbReference type="Gene3D" id="3.40.1030.10">
    <property type="entry name" value="Nucleoside phosphorylase/phosphoribosyltransferase catalytic domain"/>
    <property type="match status" value="1"/>
</dbReference>
<dbReference type="UniPathway" id="UPA00035">
    <property type="reaction ID" value="UER00041"/>
</dbReference>
<dbReference type="PANTHER" id="PTHR43285:SF2">
    <property type="entry name" value="ANTHRANILATE PHOSPHORIBOSYLTRANSFERASE"/>
    <property type="match status" value="1"/>
</dbReference>
<comment type="subunit">
    <text evidence="9">Homodimer.</text>
</comment>
<dbReference type="InterPro" id="IPR000312">
    <property type="entry name" value="Glycosyl_Trfase_fam3"/>
</dbReference>
<keyword evidence="6 9" id="KW-0057">Aromatic amino acid biosynthesis</keyword>
<evidence type="ECO:0000256" key="7">
    <source>
        <dbReference type="ARBA" id="ARBA00052328"/>
    </source>
</evidence>
<comment type="similarity">
    <text evidence="8">In the C-terminal section; belongs to the anthranilate phosphoribosyltransferase family.</text>
</comment>
<reference evidence="12" key="2">
    <citation type="journal article" date="2010" name="Appl. Environ. Microbiol.">
        <title>Comparative analysis of acidobacterial genomic fragments from terrestrial and aquatic metagenomic libraries, with emphasis on acidobacteria subdivision 6.</title>
        <authorList>
            <person name="Kielak A.M."/>
            <person name="van Veen J.A."/>
            <person name="Kowalchuk G.A."/>
        </authorList>
    </citation>
    <scope>NUCLEOTIDE SEQUENCE</scope>
</reference>
<keyword evidence="5 9" id="KW-0822">Tryptophan biosynthesis</keyword>
<dbReference type="NCBIfam" id="TIGR01245">
    <property type="entry name" value="trpD"/>
    <property type="match status" value="1"/>
</dbReference>
<dbReference type="EMBL" id="GU260699">
    <property type="protein sequence ID" value="ADC35786.1"/>
    <property type="molecule type" value="Genomic_DNA"/>
</dbReference>
<comment type="catalytic activity">
    <reaction evidence="7 9">
        <text>N-(5-phospho-beta-D-ribosyl)anthranilate + diphosphate = 5-phospho-alpha-D-ribose 1-diphosphate + anthranilate</text>
        <dbReference type="Rhea" id="RHEA:11768"/>
        <dbReference type="ChEBI" id="CHEBI:16567"/>
        <dbReference type="ChEBI" id="CHEBI:18277"/>
        <dbReference type="ChEBI" id="CHEBI:33019"/>
        <dbReference type="ChEBI" id="CHEBI:58017"/>
        <dbReference type="EC" id="2.4.2.18"/>
    </reaction>
</comment>
<dbReference type="GO" id="GO:0005829">
    <property type="term" value="C:cytosol"/>
    <property type="evidence" value="ECO:0007669"/>
    <property type="project" value="TreeGrafter"/>
</dbReference>
<dbReference type="InterPro" id="IPR036320">
    <property type="entry name" value="Glycosyl_Trfase_fam3_N_dom_sf"/>
</dbReference>
<comment type="similarity">
    <text evidence="9">Belongs to the anthranilate phosphoribosyltransferase family.</text>
</comment>
<keyword evidence="3 9" id="KW-0328">Glycosyltransferase</keyword>
<comment type="cofactor">
    <cofactor evidence="9">
        <name>Mg(2+)</name>
        <dbReference type="ChEBI" id="CHEBI:18420"/>
    </cofactor>
    <text evidence="9">Binds 2 magnesium ions per monomer.</text>
</comment>
<dbReference type="GO" id="GO:0004048">
    <property type="term" value="F:anthranilate phosphoribosyltransferase activity"/>
    <property type="evidence" value="ECO:0007669"/>
    <property type="project" value="UniProtKB-UniRule"/>
</dbReference>
<feature type="binding site" evidence="9">
    <location>
        <position position="93"/>
    </location>
    <ligand>
        <name>5-phospho-alpha-D-ribose 1-diphosphate</name>
        <dbReference type="ChEBI" id="CHEBI:58017"/>
    </ligand>
</feature>
<feature type="domain" description="Glycosyl transferase family 3 N-terminal" evidence="11">
    <location>
        <begin position="5"/>
        <end position="65"/>
    </location>
</feature>
<comment type="pathway">
    <text evidence="1 9">Amino-acid biosynthesis; L-tryptophan biosynthesis; L-tryptophan from chorismate: step 2/5.</text>
</comment>
<dbReference type="HAMAP" id="MF_00211">
    <property type="entry name" value="TrpD"/>
    <property type="match status" value="1"/>
</dbReference>
<dbReference type="AlphaFoldDB" id="E3T642"/>
<dbReference type="SUPFAM" id="SSF47648">
    <property type="entry name" value="Nucleoside phosphorylase/phosphoribosyltransferase N-terminal domain"/>
    <property type="match status" value="1"/>
</dbReference>
<dbReference type="PANTHER" id="PTHR43285">
    <property type="entry name" value="ANTHRANILATE PHOSPHORIBOSYLTRANSFERASE"/>
    <property type="match status" value="1"/>
</dbReference>
<evidence type="ECO:0000259" key="11">
    <source>
        <dbReference type="Pfam" id="PF02885"/>
    </source>
</evidence>
<dbReference type="GO" id="GO:0000287">
    <property type="term" value="F:magnesium ion binding"/>
    <property type="evidence" value="ECO:0007669"/>
    <property type="project" value="UniProtKB-UniRule"/>
</dbReference>
<evidence type="ECO:0000259" key="10">
    <source>
        <dbReference type="Pfam" id="PF00591"/>
    </source>
</evidence>
<evidence type="ECO:0000256" key="6">
    <source>
        <dbReference type="ARBA" id="ARBA00023141"/>
    </source>
</evidence>
<dbReference type="InterPro" id="IPR035902">
    <property type="entry name" value="Nuc_phospho_transferase"/>
</dbReference>
<feature type="binding site" evidence="9">
    <location>
        <begin position="88"/>
        <end position="89"/>
    </location>
    <ligand>
        <name>5-phospho-alpha-D-ribose 1-diphosphate</name>
        <dbReference type="ChEBI" id="CHEBI:58017"/>
    </ligand>
</feature>
<evidence type="ECO:0000313" key="12">
    <source>
        <dbReference type="EMBL" id="ADC35786.1"/>
    </source>
</evidence>
<comment type="function">
    <text evidence="9">Catalyzes the transfer of the phosphoribosyl group of 5-phosphorylribose-1-pyrophosphate (PRPP) to anthranilate to yield N-(5'-phosphoribosyl)-anthranilate (PRA).</text>
</comment>
<keyword evidence="4 9" id="KW-0808">Transferase</keyword>
<keyword evidence="2 9" id="KW-0028">Amino-acid biosynthesis</keyword>
<feature type="binding site" evidence="9">
    <location>
        <position position="239"/>
    </location>
    <ligand>
        <name>Mg(2+)</name>
        <dbReference type="ChEBI" id="CHEBI:18420"/>
        <label>2</label>
    </ligand>
</feature>
<evidence type="ECO:0000256" key="3">
    <source>
        <dbReference type="ARBA" id="ARBA00022676"/>
    </source>
</evidence>
<feature type="binding site" evidence="9">
    <location>
        <begin position="113"/>
        <end position="121"/>
    </location>
    <ligand>
        <name>5-phospho-alpha-D-ribose 1-diphosphate</name>
        <dbReference type="ChEBI" id="CHEBI:58017"/>
    </ligand>
</feature>
<feature type="binding site" evidence="9">
    <location>
        <position position="97"/>
    </location>
    <ligand>
        <name>Mg(2+)</name>
        <dbReference type="ChEBI" id="CHEBI:18420"/>
        <label>1</label>
    </ligand>
</feature>
<feature type="binding site" evidence="9">
    <location>
        <position position="239"/>
    </location>
    <ligand>
        <name>Mg(2+)</name>
        <dbReference type="ChEBI" id="CHEBI:18420"/>
        <label>1</label>
    </ligand>
</feature>
<feature type="binding site" evidence="9">
    <location>
        <begin position="95"/>
        <end position="98"/>
    </location>
    <ligand>
        <name>5-phospho-alpha-D-ribose 1-diphosphate</name>
        <dbReference type="ChEBI" id="CHEBI:58017"/>
    </ligand>
</feature>
<feature type="domain" description="Glycosyl transferase family 3" evidence="10">
    <location>
        <begin position="80"/>
        <end position="333"/>
    </location>
</feature>
<evidence type="ECO:0000256" key="9">
    <source>
        <dbReference type="HAMAP-Rule" id="MF_00211"/>
    </source>
</evidence>
<dbReference type="FunFam" id="3.40.1030.10:FF:000002">
    <property type="entry name" value="Anthranilate phosphoribosyltransferase"/>
    <property type="match status" value="1"/>
</dbReference>
<gene>
    <name evidence="9" type="primary">trpD</name>
</gene>
<keyword evidence="9" id="KW-0479">Metal-binding</keyword>
<dbReference type="SUPFAM" id="SSF52418">
    <property type="entry name" value="Nucleoside phosphorylase/phosphoribosyltransferase catalytic domain"/>
    <property type="match status" value="1"/>
</dbReference>
<feature type="binding site" evidence="9">
    <location>
        <position position="85"/>
    </location>
    <ligand>
        <name>anthranilate</name>
        <dbReference type="ChEBI" id="CHEBI:16567"/>
        <label>1</label>
    </ligand>
</feature>
<proteinExistence type="inferred from homology"/>
<evidence type="ECO:0000256" key="8">
    <source>
        <dbReference type="ARBA" id="ARBA00061188"/>
    </source>
</evidence>
<evidence type="ECO:0000256" key="2">
    <source>
        <dbReference type="ARBA" id="ARBA00022605"/>
    </source>
</evidence>
<keyword evidence="9" id="KW-0460">Magnesium</keyword>
<feature type="binding site" evidence="9">
    <location>
        <position position="171"/>
    </location>
    <ligand>
        <name>anthranilate</name>
        <dbReference type="ChEBI" id="CHEBI:16567"/>
        <label>2</label>
    </ligand>
</feature>
<dbReference type="Gene3D" id="1.20.970.10">
    <property type="entry name" value="Transferase, Pyrimidine Nucleoside Phosphorylase, Chain C"/>
    <property type="match status" value="1"/>
</dbReference>